<feature type="binding site" evidence="16">
    <location>
        <position position="30"/>
    </location>
    <ligand>
        <name>Ca(2+)</name>
        <dbReference type="ChEBI" id="CHEBI:29108"/>
        <label>1</label>
    </ligand>
</feature>
<keyword evidence="22" id="KW-1185">Reference proteome</keyword>
<keyword evidence="7 19" id="KW-0349">Heme</keyword>
<name>A0AA38FVC9_TAXCH</name>
<accession>A0AA38FVC9</accession>
<comment type="catalytic activity">
    <reaction evidence="1 19">
        <text>2 a phenolic donor + H2O2 = 2 a phenolic radical donor + 2 H2O</text>
        <dbReference type="Rhea" id="RHEA:56136"/>
        <dbReference type="ChEBI" id="CHEBI:15377"/>
        <dbReference type="ChEBI" id="CHEBI:16240"/>
        <dbReference type="ChEBI" id="CHEBI:139520"/>
        <dbReference type="ChEBI" id="CHEBI:139521"/>
        <dbReference type="EC" id="1.11.1.7"/>
    </reaction>
</comment>
<evidence type="ECO:0000256" key="6">
    <source>
        <dbReference type="ARBA" id="ARBA00022559"/>
    </source>
</evidence>
<evidence type="ECO:0000256" key="15">
    <source>
        <dbReference type="PIRSR" id="PIRSR600823-2"/>
    </source>
</evidence>
<keyword evidence="10 19" id="KW-0560">Oxidoreductase</keyword>
<dbReference type="PROSITE" id="PS00435">
    <property type="entry name" value="PEROXIDASE_1"/>
    <property type="match status" value="1"/>
</dbReference>
<evidence type="ECO:0000256" key="9">
    <source>
        <dbReference type="ARBA" id="ARBA00022837"/>
    </source>
</evidence>
<evidence type="ECO:0000313" key="21">
    <source>
        <dbReference type="EMBL" id="KAH9309989.1"/>
    </source>
</evidence>
<feature type="binding site" evidence="16">
    <location>
        <position position="213"/>
    </location>
    <ligand>
        <name>Ca(2+)</name>
        <dbReference type="ChEBI" id="CHEBI:29108"/>
        <label>2</label>
    </ligand>
</feature>
<dbReference type="FunFam" id="1.10.420.10:FF:000001">
    <property type="entry name" value="Peroxidase"/>
    <property type="match status" value="1"/>
</dbReference>
<dbReference type="PANTHER" id="PTHR31517:SF59">
    <property type="entry name" value="PEROXIDASE"/>
    <property type="match status" value="1"/>
</dbReference>
<evidence type="ECO:0000256" key="11">
    <source>
        <dbReference type="ARBA" id="ARBA00023004"/>
    </source>
</evidence>
<dbReference type="FunFam" id="1.10.520.10:FF:000008">
    <property type="entry name" value="Peroxidase"/>
    <property type="match status" value="1"/>
</dbReference>
<dbReference type="Pfam" id="PF00141">
    <property type="entry name" value="peroxidase"/>
    <property type="match status" value="1"/>
</dbReference>
<keyword evidence="9 16" id="KW-0106">Calcium</keyword>
<organism evidence="21 22">
    <name type="scientific">Taxus chinensis</name>
    <name type="common">Chinese yew</name>
    <name type="synonym">Taxus wallichiana var. chinensis</name>
    <dbReference type="NCBI Taxonomy" id="29808"/>
    <lineage>
        <taxon>Eukaryota</taxon>
        <taxon>Viridiplantae</taxon>
        <taxon>Streptophyta</taxon>
        <taxon>Embryophyta</taxon>
        <taxon>Tracheophyta</taxon>
        <taxon>Spermatophyta</taxon>
        <taxon>Pinopsida</taxon>
        <taxon>Pinidae</taxon>
        <taxon>Conifers II</taxon>
        <taxon>Cupressales</taxon>
        <taxon>Taxaceae</taxon>
        <taxon>Taxus</taxon>
    </lineage>
</organism>
<evidence type="ECO:0000256" key="14">
    <source>
        <dbReference type="PIRSR" id="PIRSR600823-1"/>
    </source>
</evidence>
<evidence type="ECO:0000256" key="10">
    <source>
        <dbReference type="ARBA" id="ARBA00023002"/>
    </source>
</evidence>
<comment type="function">
    <text evidence="2">Removal of H(2)O(2), oxidation of toxic reductants, biosynthesis and degradation of lignin, suberization, auxin catabolism, response to environmental stresses such as wounding, pathogen attack and oxidative stress. These functions might be dependent on each isozyme/isoform in each plant tissue.</text>
</comment>
<dbReference type="InterPro" id="IPR010255">
    <property type="entry name" value="Haem_peroxidase_sf"/>
</dbReference>
<dbReference type="GO" id="GO:0046872">
    <property type="term" value="F:metal ion binding"/>
    <property type="evidence" value="ECO:0007669"/>
    <property type="project" value="UniProtKB-UniRule"/>
</dbReference>
<dbReference type="InterPro" id="IPR002016">
    <property type="entry name" value="Haem_peroxidase"/>
</dbReference>
<dbReference type="GO" id="GO:0042744">
    <property type="term" value="P:hydrogen peroxide catabolic process"/>
    <property type="evidence" value="ECO:0007669"/>
    <property type="project" value="UniProtKB-KW"/>
</dbReference>
<proteinExistence type="inferred from homology"/>
<dbReference type="PRINTS" id="PR00458">
    <property type="entry name" value="PEROXIDASE"/>
</dbReference>
<evidence type="ECO:0000313" key="22">
    <source>
        <dbReference type="Proteomes" id="UP000824469"/>
    </source>
</evidence>
<evidence type="ECO:0000256" key="3">
    <source>
        <dbReference type="ARBA" id="ARBA00006873"/>
    </source>
</evidence>
<dbReference type="Proteomes" id="UP000824469">
    <property type="component" value="Unassembled WGS sequence"/>
</dbReference>
<keyword evidence="13 19" id="KW-0376">Hydrogen peroxide</keyword>
<comment type="caution">
    <text evidence="21">The sequence shown here is derived from an EMBL/GenBank/DDBJ whole genome shotgun (WGS) entry which is preliminary data.</text>
</comment>
<protein>
    <recommendedName>
        <fullName evidence="4 19">Peroxidase</fullName>
        <ecNumber evidence="4 19">1.11.1.7</ecNumber>
    </recommendedName>
</protein>
<reference evidence="21 22" key="1">
    <citation type="journal article" date="2021" name="Nat. Plants">
        <title>The Taxus genome provides insights into paclitaxel biosynthesis.</title>
        <authorList>
            <person name="Xiong X."/>
            <person name="Gou J."/>
            <person name="Liao Q."/>
            <person name="Li Y."/>
            <person name="Zhou Q."/>
            <person name="Bi G."/>
            <person name="Li C."/>
            <person name="Du R."/>
            <person name="Wang X."/>
            <person name="Sun T."/>
            <person name="Guo L."/>
            <person name="Liang H."/>
            <person name="Lu P."/>
            <person name="Wu Y."/>
            <person name="Zhang Z."/>
            <person name="Ro D.K."/>
            <person name="Shang Y."/>
            <person name="Huang S."/>
            <person name="Yan J."/>
        </authorList>
    </citation>
    <scope>NUCLEOTIDE SEQUENCE [LARGE SCALE GENOMIC DNA]</scope>
    <source>
        <strain evidence="21">Ta-2019</strain>
    </source>
</reference>
<comment type="similarity">
    <text evidence="19">Belongs to the peroxidase family. Classical plant (class III) peroxidase subfamily.</text>
</comment>
<dbReference type="PROSITE" id="PS00436">
    <property type="entry name" value="PEROXIDASE_2"/>
    <property type="match status" value="1"/>
</dbReference>
<sequence>VEALVLGAAKQKILEAPVSAPATIRLLFHDCFVNGCDGSVLISSNQKHLAERDADDNKDLAVDAFDAVNRAKAAVEAKCPGVVSCADILAIAARDFVALAGGPNYPVKKGRRDGKVSAATAVKGNLPQANFTVDQLLKYFASKGLNRSDLVALSGAHTIGFSHCNGFLDRLYNYHKTSKPDPSMDPKLLKALRMSCPPMGGNIDILSPFDVNTPFKFDNMYYKNLQLKMGLLGTDQVLMGDPRTQSLVQFYGKYITSFFQDFSSAMDKLGQHCCQNRSTG</sequence>
<keyword evidence="6 19" id="KW-0575">Peroxidase</keyword>
<evidence type="ECO:0000256" key="16">
    <source>
        <dbReference type="PIRSR" id="PIRSR600823-3"/>
    </source>
</evidence>
<comment type="cofactor">
    <cofactor evidence="16 19">
        <name>heme b</name>
        <dbReference type="ChEBI" id="CHEBI:60344"/>
    </cofactor>
    <text evidence="16 19">Binds 1 heme b (iron(II)-protoporphyrin IX) group per subunit.</text>
</comment>
<keyword evidence="12 18" id="KW-1015">Disulfide bond</keyword>
<evidence type="ECO:0000256" key="7">
    <source>
        <dbReference type="ARBA" id="ARBA00022617"/>
    </source>
</evidence>
<dbReference type="InterPro" id="IPR019793">
    <property type="entry name" value="Peroxidases_heam-ligand_BS"/>
</dbReference>
<evidence type="ECO:0000256" key="2">
    <source>
        <dbReference type="ARBA" id="ARBA00002322"/>
    </source>
</evidence>
<dbReference type="GO" id="GO:0006979">
    <property type="term" value="P:response to oxidative stress"/>
    <property type="evidence" value="ECO:0007669"/>
    <property type="project" value="UniProtKB-UniRule"/>
</dbReference>
<dbReference type="InterPro" id="IPR033905">
    <property type="entry name" value="Secretory_peroxidase"/>
</dbReference>
<dbReference type="SUPFAM" id="SSF48113">
    <property type="entry name" value="Heme-dependent peroxidases"/>
    <property type="match status" value="1"/>
</dbReference>
<feature type="binding site" evidence="16">
    <location>
        <position position="218"/>
    </location>
    <ligand>
        <name>Ca(2+)</name>
        <dbReference type="ChEBI" id="CHEBI:29108"/>
        <label>2</label>
    </ligand>
</feature>
<evidence type="ECO:0000256" key="8">
    <source>
        <dbReference type="ARBA" id="ARBA00022723"/>
    </source>
</evidence>
<feature type="binding site" evidence="16">
    <location>
        <position position="158"/>
    </location>
    <ligand>
        <name>Ca(2+)</name>
        <dbReference type="ChEBI" id="CHEBI:29108"/>
        <label>2</label>
    </ligand>
</feature>
<dbReference type="GO" id="GO:0005576">
    <property type="term" value="C:extracellular region"/>
    <property type="evidence" value="ECO:0007669"/>
    <property type="project" value="UniProtKB-SubCell"/>
</dbReference>
<evidence type="ECO:0000256" key="12">
    <source>
        <dbReference type="ARBA" id="ARBA00023157"/>
    </source>
</evidence>
<feature type="disulfide bond" evidence="18">
    <location>
        <begin position="164"/>
        <end position="196"/>
    </location>
</feature>
<evidence type="ECO:0000256" key="4">
    <source>
        <dbReference type="ARBA" id="ARBA00012313"/>
    </source>
</evidence>
<evidence type="ECO:0000256" key="5">
    <source>
        <dbReference type="ARBA" id="ARBA00022525"/>
    </source>
</evidence>
<evidence type="ECO:0000256" key="17">
    <source>
        <dbReference type="PIRSR" id="PIRSR600823-4"/>
    </source>
</evidence>
<evidence type="ECO:0000256" key="1">
    <source>
        <dbReference type="ARBA" id="ARBA00000189"/>
    </source>
</evidence>
<dbReference type="CDD" id="cd00693">
    <property type="entry name" value="secretory_peroxidase"/>
    <property type="match status" value="1"/>
</dbReference>
<feature type="binding site" evidence="16">
    <location>
        <position position="51"/>
    </location>
    <ligand>
        <name>Ca(2+)</name>
        <dbReference type="ChEBI" id="CHEBI:29108"/>
        <label>1</label>
    </ligand>
</feature>
<keyword evidence="11 16" id="KW-0408">Iron</keyword>
<dbReference type="GO" id="GO:0020037">
    <property type="term" value="F:heme binding"/>
    <property type="evidence" value="ECO:0007669"/>
    <property type="project" value="UniProtKB-UniRule"/>
</dbReference>
<evidence type="ECO:0000256" key="19">
    <source>
        <dbReference type="RuleBase" id="RU362060"/>
    </source>
</evidence>
<feature type="binding site" description="axial binding residue" evidence="16">
    <location>
        <position position="157"/>
    </location>
    <ligand>
        <name>heme b</name>
        <dbReference type="ChEBI" id="CHEBI:60344"/>
    </ligand>
    <ligandPart>
        <name>Fe</name>
        <dbReference type="ChEBI" id="CHEBI:18248"/>
    </ligandPart>
</feature>
<evidence type="ECO:0000256" key="13">
    <source>
        <dbReference type="ARBA" id="ARBA00023324"/>
    </source>
</evidence>
<feature type="binding site" evidence="16">
    <location>
        <position position="37"/>
    </location>
    <ligand>
        <name>Ca(2+)</name>
        <dbReference type="ChEBI" id="CHEBI:29108"/>
        <label>1</label>
    </ligand>
</feature>
<feature type="binding site" evidence="15">
    <location>
        <position position="127"/>
    </location>
    <ligand>
        <name>substrate</name>
    </ligand>
</feature>
<feature type="binding site" evidence="16">
    <location>
        <position position="39"/>
    </location>
    <ligand>
        <name>Ca(2+)</name>
        <dbReference type="ChEBI" id="CHEBI:29108"/>
        <label>1</label>
    </ligand>
</feature>
<evidence type="ECO:0000259" key="20">
    <source>
        <dbReference type="PROSITE" id="PS50873"/>
    </source>
</evidence>
<keyword evidence="8 16" id="KW-0479">Metal-binding</keyword>
<dbReference type="EC" id="1.11.1.7" evidence="4 19"/>
<dbReference type="InterPro" id="IPR000823">
    <property type="entry name" value="Peroxidase_pln"/>
</dbReference>
<feature type="binding site" evidence="16">
    <location>
        <position position="210"/>
    </location>
    <ligand>
        <name>Ca(2+)</name>
        <dbReference type="ChEBI" id="CHEBI:29108"/>
        <label>2</label>
    </ligand>
</feature>
<dbReference type="Gene3D" id="1.10.520.10">
    <property type="match status" value="1"/>
</dbReference>
<dbReference type="OMA" id="KACSIHM"/>
<comment type="cofactor">
    <cofactor evidence="16 19">
        <name>Ca(2+)</name>
        <dbReference type="ChEBI" id="CHEBI:29108"/>
    </cofactor>
    <text evidence="16 19">Binds 2 calcium ions per subunit.</text>
</comment>
<feature type="disulfide bond" evidence="18">
    <location>
        <begin position="31"/>
        <end position="36"/>
    </location>
</feature>
<dbReference type="PANTHER" id="PTHR31517">
    <property type="match status" value="1"/>
</dbReference>
<feature type="binding site" evidence="16">
    <location>
        <position position="33"/>
    </location>
    <ligand>
        <name>Ca(2+)</name>
        <dbReference type="ChEBI" id="CHEBI:29108"/>
        <label>1</label>
    </ligand>
</feature>
<comment type="subcellular location">
    <subcellularLocation>
        <location evidence="19">Secreted</location>
    </subcellularLocation>
</comment>
<comment type="similarity">
    <text evidence="3">Belongs to the peroxidase family. Ascorbate peroxidase subfamily.</text>
</comment>
<dbReference type="AlphaFoldDB" id="A0AA38FVC9"/>
<dbReference type="GO" id="GO:0140825">
    <property type="term" value="F:lactoperoxidase activity"/>
    <property type="evidence" value="ECO:0007669"/>
    <property type="project" value="UniProtKB-EC"/>
</dbReference>
<dbReference type="EMBL" id="JAHRHJ020000007">
    <property type="protein sequence ID" value="KAH9309989.1"/>
    <property type="molecule type" value="Genomic_DNA"/>
</dbReference>
<feature type="binding site" evidence="16">
    <location>
        <position position="35"/>
    </location>
    <ligand>
        <name>Ca(2+)</name>
        <dbReference type="ChEBI" id="CHEBI:29108"/>
        <label>1</label>
    </ligand>
</feature>
<feature type="active site" description="Proton acceptor" evidence="14">
    <location>
        <position position="29"/>
    </location>
</feature>
<dbReference type="InterPro" id="IPR019794">
    <property type="entry name" value="Peroxidases_AS"/>
</dbReference>
<keyword evidence="5 19" id="KW-0964">Secreted</keyword>
<dbReference type="PROSITE" id="PS50873">
    <property type="entry name" value="PEROXIDASE_4"/>
    <property type="match status" value="1"/>
</dbReference>
<feature type="domain" description="Plant heme peroxidase family profile" evidence="20">
    <location>
        <begin position="1"/>
        <end position="280"/>
    </location>
</feature>
<gene>
    <name evidence="21" type="ORF">KI387_037900</name>
</gene>
<feature type="non-terminal residue" evidence="21">
    <location>
        <position position="1"/>
    </location>
</feature>
<evidence type="ECO:0000256" key="18">
    <source>
        <dbReference type="PIRSR" id="PIRSR600823-5"/>
    </source>
</evidence>
<dbReference type="Gene3D" id="1.10.420.10">
    <property type="entry name" value="Peroxidase, domain 2"/>
    <property type="match status" value="1"/>
</dbReference>
<dbReference type="PRINTS" id="PR00461">
    <property type="entry name" value="PLPEROXIDASE"/>
</dbReference>
<feature type="site" description="Transition state stabilizer" evidence="17">
    <location>
        <position position="25"/>
    </location>
</feature>